<reference evidence="2" key="1">
    <citation type="submission" date="2020-06" db="EMBL/GenBank/DDBJ databases">
        <title>WGS assembly of Ceratodon purpureus strain R40.</title>
        <authorList>
            <person name="Carey S.B."/>
            <person name="Jenkins J."/>
            <person name="Shu S."/>
            <person name="Lovell J.T."/>
            <person name="Sreedasyam A."/>
            <person name="Maumus F."/>
            <person name="Tiley G.P."/>
            <person name="Fernandez-Pozo N."/>
            <person name="Barry K."/>
            <person name="Chen C."/>
            <person name="Wang M."/>
            <person name="Lipzen A."/>
            <person name="Daum C."/>
            <person name="Saski C.A."/>
            <person name="Payton A.C."/>
            <person name="Mcbreen J.C."/>
            <person name="Conrad R.E."/>
            <person name="Kollar L.M."/>
            <person name="Olsson S."/>
            <person name="Huttunen S."/>
            <person name="Landis J.B."/>
            <person name="Wickett N.J."/>
            <person name="Johnson M.G."/>
            <person name="Rensing S.A."/>
            <person name="Grimwood J."/>
            <person name="Schmutz J."/>
            <person name="Mcdaniel S.F."/>
        </authorList>
    </citation>
    <scope>NUCLEOTIDE SEQUENCE</scope>
    <source>
        <strain evidence="2">R40</strain>
    </source>
</reference>
<dbReference type="PANTHER" id="PTHR34206">
    <property type="entry name" value="OS06G0193300 PROTEIN"/>
    <property type="match status" value="1"/>
</dbReference>
<comment type="caution">
    <text evidence="2">The sequence shown here is derived from an EMBL/GenBank/DDBJ whole genome shotgun (WGS) entry which is preliminary data.</text>
</comment>
<name>A0A8T0H6U1_CERPU</name>
<dbReference type="OrthoDB" id="581210at2759"/>
<protein>
    <submittedName>
        <fullName evidence="2">Uncharacterized protein</fullName>
    </submittedName>
</protein>
<evidence type="ECO:0000313" key="2">
    <source>
        <dbReference type="EMBL" id="KAG0567676.1"/>
    </source>
</evidence>
<organism evidence="2 3">
    <name type="scientific">Ceratodon purpureus</name>
    <name type="common">Fire moss</name>
    <name type="synonym">Dicranum purpureum</name>
    <dbReference type="NCBI Taxonomy" id="3225"/>
    <lineage>
        <taxon>Eukaryota</taxon>
        <taxon>Viridiplantae</taxon>
        <taxon>Streptophyta</taxon>
        <taxon>Embryophyta</taxon>
        <taxon>Bryophyta</taxon>
        <taxon>Bryophytina</taxon>
        <taxon>Bryopsida</taxon>
        <taxon>Dicranidae</taxon>
        <taxon>Pseudoditrichales</taxon>
        <taxon>Ditrichaceae</taxon>
        <taxon>Ceratodon</taxon>
    </lineage>
</organism>
<dbReference type="EMBL" id="CM026428">
    <property type="protein sequence ID" value="KAG0567676.1"/>
    <property type="molecule type" value="Genomic_DNA"/>
</dbReference>
<feature type="compositionally biased region" description="Polar residues" evidence="1">
    <location>
        <begin position="138"/>
        <end position="147"/>
    </location>
</feature>
<feature type="compositionally biased region" description="Basic and acidic residues" evidence="1">
    <location>
        <begin position="85"/>
        <end position="97"/>
    </location>
</feature>
<gene>
    <name evidence="2" type="ORF">KC19_7G153600</name>
</gene>
<evidence type="ECO:0000313" key="3">
    <source>
        <dbReference type="Proteomes" id="UP000822688"/>
    </source>
</evidence>
<dbReference type="Proteomes" id="UP000822688">
    <property type="component" value="Chromosome 7"/>
</dbReference>
<dbReference type="AlphaFoldDB" id="A0A8T0H6U1"/>
<feature type="region of interest" description="Disordered" evidence="1">
    <location>
        <begin position="83"/>
        <end position="147"/>
    </location>
</feature>
<keyword evidence="3" id="KW-1185">Reference proteome</keyword>
<dbReference type="PANTHER" id="PTHR34206:SF1">
    <property type="entry name" value="OS10G0390701 PROTEIN"/>
    <property type="match status" value="1"/>
</dbReference>
<accession>A0A8T0H6U1</accession>
<evidence type="ECO:0000256" key="1">
    <source>
        <dbReference type="SAM" id="MobiDB-lite"/>
    </source>
</evidence>
<sequence length="147" mass="15669">MALLYRCLPQCSSSVVLASNLNVKGTRVQTVSQCRPSLVCRAASNSNGSEGDGAAQTPAVFKDDSNGIVCFTNEDGEVVCEGWDEGPHFQPEPEKGYTMRKRITTRPSGKARGEGEPAVGFKSTGAKMQESISEDVTAETSFNSSEL</sequence>
<proteinExistence type="predicted"/>